<evidence type="ECO:0000259" key="1">
    <source>
        <dbReference type="Pfam" id="PF00903"/>
    </source>
</evidence>
<evidence type="ECO:0000313" key="2">
    <source>
        <dbReference type="EMBL" id="QEE27592.1"/>
    </source>
</evidence>
<dbReference type="OrthoDB" id="9804235at2"/>
<dbReference type="KEGG" id="talb:FTW19_06000"/>
<dbReference type="RefSeq" id="WP_147646783.1">
    <property type="nucleotide sequence ID" value="NZ_CP042806.1"/>
</dbReference>
<sequence length="113" mass="12457">MSTKKLAYLELPATSTSAMKTFYGDLFGWTFQDWGPTYTSFSEAGLDGGFNADDSQRTKAPLPIIQTDDIASMETRVREAGGTITMPTFQFPGGRRFHFTDPSGNELAVMQLD</sequence>
<dbReference type="Proteomes" id="UP000321820">
    <property type="component" value="Chromosome"/>
</dbReference>
<keyword evidence="3" id="KW-1185">Reference proteome</keyword>
<dbReference type="EMBL" id="CP042806">
    <property type="protein sequence ID" value="QEE27592.1"/>
    <property type="molecule type" value="Genomic_DNA"/>
</dbReference>
<dbReference type="PANTHER" id="PTHR33993">
    <property type="entry name" value="GLYOXALASE-RELATED"/>
    <property type="match status" value="1"/>
</dbReference>
<dbReference type="CDD" id="cd07247">
    <property type="entry name" value="SgaA_N_like"/>
    <property type="match status" value="1"/>
</dbReference>
<name>A0A5B9E5R9_9BACT</name>
<protein>
    <submittedName>
        <fullName evidence="2">VOC family protein</fullName>
    </submittedName>
</protein>
<dbReference type="Pfam" id="PF00903">
    <property type="entry name" value="Glyoxalase"/>
    <property type="match status" value="1"/>
</dbReference>
<dbReference type="SUPFAM" id="SSF54593">
    <property type="entry name" value="Glyoxalase/Bleomycin resistance protein/Dihydroxybiphenyl dioxygenase"/>
    <property type="match status" value="1"/>
</dbReference>
<proteinExistence type="predicted"/>
<dbReference type="InterPro" id="IPR052164">
    <property type="entry name" value="Anthracycline_SecMetBiosynth"/>
</dbReference>
<gene>
    <name evidence="2" type="ORF">FTW19_06000</name>
</gene>
<reference evidence="2 3" key="1">
    <citation type="submission" date="2019-08" db="EMBL/GenBank/DDBJ databases">
        <title>Complete genome sequence of Terriglobus albidus strain ORNL.</title>
        <authorList>
            <person name="Podar M."/>
        </authorList>
    </citation>
    <scope>NUCLEOTIDE SEQUENCE [LARGE SCALE GENOMIC DNA]</scope>
    <source>
        <strain evidence="2 3">ORNL</strain>
    </source>
</reference>
<dbReference type="Gene3D" id="3.10.180.10">
    <property type="entry name" value="2,3-Dihydroxybiphenyl 1,2-Dioxygenase, domain 1"/>
    <property type="match status" value="1"/>
</dbReference>
<dbReference type="InterPro" id="IPR029068">
    <property type="entry name" value="Glyas_Bleomycin-R_OHBP_Dase"/>
</dbReference>
<dbReference type="PANTHER" id="PTHR33993:SF1">
    <property type="entry name" value="GLYOXALASE FAMILY PROTEIN"/>
    <property type="match status" value="1"/>
</dbReference>
<accession>A0A5B9E5R9</accession>
<organism evidence="2 3">
    <name type="scientific">Terriglobus albidus</name>
    <dbReference type="NCBI Taxonomy" id="1592106"/>
    <lineage>
        <taxon>Bacteria</taxon>
        <taxon>Pseudomonadati</taxon>
        <taxon>Acidobacteriota</taxon>
        <taxon>Terriglobia</taxon>
        <taxon>Terriglobales</taxon>
        <taxon>Acidobacteriaceae</taxon>
        <taxon>Terriglobus</taxon>
    </lineage>
</organism>
<dbReference type="InterPro" id="IPR004360">
    <property type="entry name" value="Glyas_Fos-R_dOase_dom"/>
</dbReference>
<feature type="domain" description="Glyoxalase/fosfomycin resistance/dioxygenase" evidence="1">
    <location>
        <begin position="6"/>
        <end position="108"/>
    </location>
</feature>
<evidence type="ECO:0000313" key="3">
    <source>
        <dbReference type="Proteomes" id="UP000321820"/>
    </source>
</evidence>
<dbReference type="AlphaFoldDB" id="A0A5B9E5R9"/>